<evidence type="ECO:0000256" key="7">
    <source>
        <dbReference type="ARBA" id="ARBA00022723"/>
    </source>
</evidence>
<evidence type="ECO:0000256" key="11">
    <source>
        <dbReference type="ARBA" id="ARBA00031051"/>
    </source>
</evidence>
<name>A0A381VPX7_9ZZZZ</name>
<evidence type="ECO:0000256" key="6">
    <source>
        <dbReference type="ARBA" id="ARBA00020092"/>
    </source>
</evidence>
<keyword evidence="10" id="KW-0448">Lipopolysaccharide biosynthesis</keyword>
<comment type="similarity">
    <text evidence="3">Belongs to the KdsC family.</text>
</comment>
<keyword evidence="8" id="KW-0378">Hydrolase</keyword>
<keyword evidence="9" id="KW-0460">Magnesium</keyword>
<dbReference type="GO" id="GO:0046872">
    <property type="term" value="F:metal ion binding"/>
    <property type="evidence" value="ECO:0007669"/>
    <property type="project" value="UniProtKB-KW"/>
</dbReference>
<comment type="catalytic activity">
    <reaction evidence="1">
        <text>3-deoxy-alpha-D-manno-2-octulosonate-8-phosphate + H2O = 3-deoxy-alpha-D-manno-oct-2-ulosonate + phosphate</text>
        <dbReference type="Rhea" id="RHEA:11500"/>
        <dbReference type="ChEBI" id="CHEBI:15377"/>
        <dbReference type="ChEBI" id="CHEBI:43474"/>
        <dbReference type="ChEBI" id="CHEBI:85985"/>
        <dbReference type="ChEBI" id="CHEBI:85986"/>
        <dbReference type="EC" id="3.1.3.45"/>
    </reaction>
</comment>
<protein>
    <recommendedName>
        <fullName evidence="6">3-deoxy-D-manno-octulosonate 8-phosphate phosphatase KdsC</fullName>
        <ecNumber evidence="5">3.1.3.45</ecNumber>
    </recommendedName>
    <alternativeName>
        <fullName evidence="11">KDO 8-P phosphatase</fullName>
    </alternativeName>
</protein>
<dbReference type="AlphaFoldDB" id="A0A381VPX7"/>
<dbReference type="SUPFAM" id="SSF56784">
    <property type="entry name" value="HAD-like"/>
    <property type="match status" value="1"/>
</dbReference>
<keyword evidence="7" id="KW-0479">Metal-binding</keyword>
<evidence type="ECO:0000256" key="10">
    <source>
        <dbReference type="ARBA" id="ARBA00022985"/>
    </source>
</evidence>
<dbReference type="PANTHER" id="PTHR21485:SF6">
    <property type="entry name" value="N-ACYLNEURAMINATE CYTIDYLYLTRANSFERASE-RELATED"/>
    <property type="match status" value="1"/>
</dbReference>
<dbReference type="EMBL" id="UINC01009393">
    <property type="protein sequence ID" value="SVA42121.1"/>
    <property type="molecule type" value="Genomic_DNA"/>
</dbReference>
<dbReference type="GO" id="GO:0019143">
    <property type="term" value="F:3-deoxy-manno-octulosonate-8-phosphatase activity"/>
    <property type="evidence" value="ECO:0007669"/>
    <property type="project" value="UniProtKB-EC"/>
</dbReference>
<dbReference type="SFLD" id="SFLDS00003">
    <property type="entry name" value="Haloacid_Dehalogenase"/>
    <property type="match status" value="1"/>
</dbReference>
<evidence type="ECO:0000256" key="3">
    <source>
        <dbReference type="ARBA" id="ARBA00005893"/>
    </source>
</evidence>
<evidence type="ECO:0000256" key="1">
    <source>
        <dbReference type="ARBA" id="ARBA00000898"/>
    </source>
</evidence>
<organism evidence="12">
    <name type="scientific">marine metagenome</name>
    <dbReference type="NCBI Taxonomy" id="408172"/>
    <lineage>
        <taxon>unclassified sequences</taxon>
        <taxon>metagenomes</taxon>
        <taxon>ecological metagenomes</taxon>
    </lineage>
</organism>
<dbReference type="SFLD" id="SFLDG01136">
    <property type="entry name" value="C1.6:_Phosphoserine_Phosphatas"/>
    <property type="match status" value="1"/>
</dbReference>
<feature type="non-terminal residue" evidence="12">
    <location>
        <position position="1"/>
    </location>
</feature>
<dbReference type="Gene3D" id="3.40.50.1000">
    <property type="entry name" value="HAD superfamily/HAD-like"/>
    <property type="match status" value="1"/>
</dbReference>
<dbReference type="NCBIfam" id="TIGR01670">
    <property type="entry name" value="KdsC-phosphatas"/>
    <property type="match status" value="1"/>
</dbReference>
<dbReference type="InterPro" id="IPR036412">
    <property type="entry name" value="HAD-like_sf"/>
</dbReference>
<evidence type="ECO:0000256" key="5">
    <source>
        <dbReference type="ARBA" id="ARBA00013066"/>
    </source>
</evidence>
<dbReference type="InterPro" id="IPR010023">
    <property type="entry name" value="KdsC_fam"/>
</dbReference>
<dbReference type="EC" id="3.1.3.45" evidence="5"/>
<dbReference type="FunFam" id="3.40.50.1000:FF:000029">
    <property type="entry name" value="3-deoxy-D-manno-octulosonate 8-phosphate phosphatase KdsC"/>
    <property type="match status" value="1"/>
</dbReference>
<dbReference type="PIRSF" id="PIRSF006118">
    <property type="entry name" value="KDO8-P_Ptase"/>
    <property type="match status" value="1"/>
</dbReference>
<dbReference type="Pfam" id="PF08282">
    <property type="entry name" value="Hydrolase_3"/>
    <property type="match status" value="1"/>
</dbReference>
<evidence type="ECO:0000313" key="12">
    <source>
        <dbReference type="EMBL" id="SVA42121.1"/>
    </source>
</evidence>
<evidence type="ECO:0000256" key="4">
    <source>
        <dbReference type="ARBA" id="ARBA00011881"/>
    </source>
</evidence>
<evidence type="ECO:0000256" key="8">
    <source>
        <dbReference type="ARBA" id="ARBA00022801"/>
    </source>
</evidence>
<dbReference type="SFLD" id="SFLDG01138">
    <property type="entry name" value="C1.6.2:_Deoxy-d-mannose-octulo"/>
    <property type="match status" value="1"/>
</dbReference>
<gene>
    <name evidence="12" type="ORF">METZ01_LOCUS94975</name>
</gene>
<dbReference type="PANTHER" id="PTHR21485">
    <property type="entry name" value="HAD SUPERFAMILY MEMBERS CMAS AND KDSC"/>
    <property type="match status" value="1"/>
</dbReference>
<dbReference type="InterPro" id="IPR023214">
    <property type="entry name" value="HAD_sf"/>
</dbReference>
<dbReference type="CDD" id="cd01630">
    <property type="entry name" value="HAD_KDO-like"/>
    <property type="match status" value="1"/>
</dbReference>
<proteinExistence type="inferred from homology"/>
<comment type="subunit">
    <text evidence="4">Homotetramer.</text>
</comment>
<dbReference type="GO" id="GO:0008781">
    <property type="term" value="F:N-acylneuraminate cytidylyltransferase activity"/>
    <property type="evidence" value="ECO:0007669"/>
    <property type="project" value="TreeGrafter"/>
</dbReference>
<reference evidence="12" key="1">
    <citation type="submission" date="2018-05" db="EMBL/GenBank/DDBJ databases">
        <authorList>
            <person name="Lanie J.A."/>
            <person name="Ng W.-L."/>
            <person name="Kazmierczak K.M."/>
            <person name="Andrzejewski T.M."/>
            <person name="Davidsen T.M."/>
            <person name="Wayne K.J."/>
            <person name="Tettelin H."/>
            <person name="Glass J.I."/>
            <person name="Rusch D."/>
            <person name="Podicherti R."/>
            <person name="Tsui H.-C.T."/>
            <person name="Winkler M.E."/>
        </authorList>
    </citation>
    <scope>NUCLEOTIDE SEQUENCE</scope>
</reference>
<comment type="cofactor">
    <cofactor evidence="2">
        <name>Mg(2+)</name>
        <dbReference type="ChEBI" id="CHEBI:18420"/>
    </cofactor>
</comment>
<evidence type="ECO:0000256" key="9">
    <source>
        <dbReference type="ARBA" id="ARBA00022842"/>
    </source>
</evidence>
<sequence length="183" mass="19946">VNDRLKQKLKNVKLIISDVDGVLTDGSIYIGANGEEMKRFSVEDGAGVALAKVAGLKIALLSGRYSSATEIRGKELKIEDIYNGMLNKIPAYEELKQKYNLEDSEIAYIGDGLIDLPVMEKSGVPISVRNAYPPVKKAALYITDKNGGSGALREAVDLILQAKGLYEEAIKRMRKKIIKTSSG</sequence>
<dbReference type="InterPro" id="IPR050793">
    <property type="entry name" value="CMP-NeuNAc_synthase"/>
</dbReference>
<dbReference type="GO" id="GO:0009103">
    <property type="term" value="P:lipopolysaccharide biosynthetic process"/>
    <property type="evidence" value="ECO:0007669"/>
    <property type="project" value="UniProtKB-KW"/>
</dbReference>
<accession>A0A381VPX7</accession>
<evidence type="ECO:0000256" key="2">
    <source>
        <dbReference type="ARBA" id="ARBA00001946"/>
    </source>
</evidence>